<evidence type="ECO:0000313" key="2">
    <source>
        <dbReference type="EMBL" id="CAD2220081.1"/>
    </source>
</evidence>
<feature type="compositionally biased region" description="Low complexity" evidence="1">
    <location>
        <begin position="117"/>
        <end position="128"/>
    </location>
</feature>
<protein>
    <submittedName>
        <fullName evidence="2">Uncharacterized protein</fullName>
    </submittedName>
</protein>
<accession>A0A7G2CME5</accession>
<evidence type="ECO:0000313" key="3">
    <source>
        <dbReference type="Proteomes" id="UP000515908"/>
    </source>
</evidence>
<name>A0A7G2CME5_9TRYP</name>
<evidence type="ECO:0000256" key="1">
    <source>
        <dbReference type="SAM" id="MobiDB-lite"/>
    </source>
</evidence>
<feature type="compositionally biased region" description="Polar residues" evidence="1">
    <location>
        <begin position="157"/>
        <end position="170"/>
    </location>
</feature>
<reference evidence="2 3" key="1">
    <citation type="submission" date="2020-08" db="EMBL/GenBank/DDBJ databases">
        <authorList>
            <person name="Newling K."/>
            <person name="Davey J."/>
            <person name="Forrester S."/>
        </authorList>
    </citation>
    <scope>NUCLEOTIDE SEQUENCE [LARGE SCALE GENOMIC DNA]</scope>
    <source>
        <strain evidence="3">Crithidia deanei Carvalho (ATCC PRA-265)</strain>
    </source>
</reference>
<feature type="region of interest" description="Disordered" evidence="1">
    <location>
        <begin position="95"/>
        <end position="170"/>
    </location>
</feature>
<feature type="compositionally biased region" description="Basic and acidic residues" evidence="1">
    <location>
        <begin position="133"/>
        <end position="143"/>
    </location>
</feature>
<keyword evidence="3" id="KW-1185">Reference proteome</keyword>
<proteinExistence type="predicted"/>
<dbReference type="Proteomes" id="UP000515908">
    <property type="component" value="Chromosome 16"/>
</dbReference>
<feature type="compositionally biased region" description="Basic and acidic residues" evidence="1">
    <location>
        <begin position="95"/>
        <end position="116"/>
    </location>
</feature>
<sequence>MRDRARPRSVHVLGHSARSYGGEEGLPNCPRSAFLGEGAPMSFWVAQLNERPVTQLDPLDEAEVFSVDSELSRLSEGDRLLDAEERINRLKELEAKRRKREQQEREQYSHFSRFSDTDTTVTSSMDVIDTAEEERQRHAELSQRKLRSISPPHVQHTMHTQSYDPYTNLF</sequence>
<dbReference type="VEuPathDB" id="TriTrypDB:ADEAN_000759500"/>
<gene>
    <name evidence="2" type="ORF">ADEAN_000759500</name>
</gene>
<organism evidence="2 3">
    <name type="scientific">Angomonas deanei</name>
    <dbReference type="NCBI Taxonomy" id="59799"/>
    <lineage>
        <taxon>Eukaryota</taxon>
        <taxon>Discoba</taxon>
        <taxon>Euglenozoa</taxon>
        <taxon>Kinetoplastea</taxon>
        <taxon>Metakinetoplastina</taxon>
        <taxon>Trypanosomatida</taxon>
        <taxon>Trypanosomatidae</taxon>
        <taxon>Strigomonadinae</taxon>
        <taxon>Angomonas</taxon>
    </lineage>
</organism>
<dbReference type="EMBL" id="LR877160">
    <property type="protein sequence ID" value="CAD2220081.1"/>
    <property type="molecule type" value="Genomic_DNA"/>
</dbReference>
<dbReference type="AlphaFoldDB" id="A0A7G2CME5"/>